<proteinExistence type="predicted"/>
<evidence type="ECO:0000313" key="1">
    <source>
        <dbReference type="EMBL" id="MCC9644509.1"/>
    </source>
</evidence>
<reference evidence="1" key="1">
    <citation type="submission" date="2021-11" db="EMBL/GenBank/DDBJ databases">
        <title>Genome sequence.</title>
        <authorList>
            <person name="Sun Q."/>
        </authorList>
    </citation>
    <scope>NUCLEOTIDE SEQUENCE</scope>
    <source>
        <strain evidence="1">JC740</strain>
    </source>
</reference>
<sequence>MKPVAPATEFPAPRWILPLVLAATAMALFTVQSPESSIAESADVRDAQPFDVSSAVEPAATADPEMKLVSAKINRTESQLSDRPSIQWDDLSEIPEAGSSEADTQLVASSRLDLSGVSGTQVSYTRYQVMQWAYQNSPEANMIDQEIRSVSCGVDCDDEDAMCQLRLIKSVLAEIALGRRADDAAEAAKAYDRLIAAQDGIEIAGEGLRVQDRLIDLANEADRLGVPDGDVLQLQQAKLVWQDMQLQQNFATRKLRQELARRTGRPEAEVAIALIHEPLQTLESIGSVDAGLSVATALENRNDLKAVKKLCAGMRTCNVSSARQLMGAINPGVGLAIASAGAKGLLSCLHPDTSGRDLNCRRQQCSLLRESLSGVVRNETLQAVLDVRLAQSRLELIDQQLLWAQERLQEKQAAIDLDQQPVGSDDLIRLEMQRVRGDQLARRLDLSLAITEWKRVQGIVQQSRRSGVLP</sequence>
<name>A0ABS8NLR1_9BACT</name>
<dbReference type="Gene3D" id="1.20.1600.10">
    <property type="entry name" value="Outer membrane efflux proteins (OEP)"/>
    <property type="match status" value="1"/>
</dbReference>
<dbReference type="Proteomes" id="UP001430306">
    <property type="component" value="Unassembled WGS sequence"/>
</dbReference>
<dbReference type="RefSeq" id="WP_230276236.1">
    <property type="nucleotide sequence ID" value="NZ_JAJKFW010000056.1"/>
</dbReference>
<organism evidence="1 2">
    <name type="scientific">Rhodopirellula halodulae</name>
    <dbReference type="NCBI Taxonomy" id="2894198"/>
    <lineage>
        <taxon>Bacteria</taxon>
        <taxon>Pseudomonadati</taxon>
        <taxon>Planctomycetota</taxon>
        <taxon>Planctomycetia</taxon>
        <taxon>Pirellulales</taxon>
        <taxon>Pirellulaceae</taxon>
        <taxon>Rhodopirellula</taxon>
    </lineage>
</organism>
<keyword evidence="2" id="KW-1185">Reference proteome</keyword>
<evidence type="ECO:0008006" key="3">
    <source>
        <dbReference type="Google" id="ProtNLM"/>
    </source>
</evidence>
<dbReference type="EMBL" id="JAJKFW010000056">
    <property type="protein sequence ID" value="MCC9644509.1"/>
    <property type="molecule type" value="Genomic_DNA"/>
</dbReference>
<accession>A0ABS8NLR1</accession>
<comment type="caution">
    <text evidence="1">The sequence shown here is derived from an EMBL/GenBank/DDBJ whole genome shotgun (WGS) entry which is preliminary data.</text>
</comment>
<dbReference type="SUPFAM" id="SSF56954">
    <property type="entry name" value="Outer membrane efflux proteins (OEP)"/>
    <property type="match status" value="1"/>
</dbReference>
<evidence type="ECO:0000313" key="2">
    <source>
        <dbReference type="Proteomes" id="UP001430306"/>
    </source>
</evidence>
<protein>
    <recommendedName>
        <fullName evidence="3">Secreted protein</fullName>
    </recommendedName>
</protein>
<gene>
    <name evidence="1" type="ORF">LOC71_19730</name>
</gene>